<gene>
    <name evidence="3" type="ORF">HNP60_000589</name>
</gene>
<feature type="region of interest" description="Disordered" evidence="1">
    <location>
        <begin position="37"/>
        <end position="60"/>
    </location>
</feature>
<dbReference type="EMBL" id="JACHKA010000001">
    <property type="protein sequence ID" value="MBB5984615.1"/>
    <property type="molecule type" value="Genomic_DNA"/>
</dbReference>
<accession>A0ABR6NBG2</accession>
<evidence type="ECO:0000256" key="2">
    <source>
        <dbReference type="SAM" id="SignalP"/>
    </source>
</evidence>
<feature type="chain" id="PRO_5046191607" description="Lipoprotein" evidence="2">
    <location>
        <begin position="29"/>
        <end position="191"/>
    </location>
</feature>
<sequence length="191" mass="20189">MSGARSVMPSLKPSLRRLGMLAALGWLAGCQAVPPLRTEPAPRPAPPPPPAPAPAPQAPAVPWDVAPVEPGDWSYRAEGRDSLALFAQAGAPPRVAFVCRAGTREVAMRLLSLDGSARQVVIRTSYGALQWPALAATDGTRLVTITRPARDQGFDWIAYSRGRIGIEAAGESLLVIPVGAEIARVVEDCRN</sequence>
<keyword evidence="4" id="KW-1185">Reference proteome</keyword>
<evidence type="ECO:0000256" key="1">
    <source>
        <dbReference type="SAM" id="MobiDB-lite"/>
    </source>
</evidence>
<evidence type="ECO:0000313" key="3">
    <source>
        <dbReference type="EMBL" id="MBB5984615.1"/>
    </source>
</evidence>
<keyword evidence="2" id="KW-0732">Signal</keyword>
<name>A0ABR6NBG2_9SPHN</name>
<dbReference type="RefSeq" id="WP_184149987.1">
    <property type="nucleotide sequence ID" value="NZ_JACHKA010000001.1"/>
</dbReference>
<protein>
    <recommendedName>
        <fullName evidence="5">Lipoprotein</fullName>
    </recommendedName>
</protein>
<dbReference type="Proteomes" id="UP001138540">
    <property type="component" value="Unassembled WGS sequence"/>
</dbReference>
<feature type="signal peptide" evidence="2">
    <location>
        <begin position="1"/>
        <end position="28"/>
    </location>
</feature>
<feature type="compositionally biased region" description="Pro residues" evidence="1">
    <location>
        <begin position="41"/>
        <end position="59"/>
    </location>
</feature>
<dbReference type="PROSITE" id="PS51257">
    <property type="entry name" value="PROKAR_LIPOPROTEIN"/>
    <property type="match status" value="1"/>
</dbReference>
<evidence type="ECO:0000313" key="4">
    <source>
        <dbReference type="Proteomes" id="UP001138540"/>
    </source>
</evidence>
<reference evidence="3 4" key="1">
    <citation type="submission" date="2020-08" db="EMBL/GenBank/DDBJ databases">
        <title>Exploring microbial biodiversity for novel pathways involved in the catabolism of aromatic compounds derived from lignin.</title>
        <authorList>
            <person name="Elkins J."/>
        </authorList>
    </citation>
    <scope>NUCLEOTIDE SEQUENCE [LARGE SCALE GENOMIC DNA]</scope>
    <source>
        <strain evidence="3 4">B1D3A</strain>
    </source>
</reference>
<evidence type="ECO:0008006" key="5">
    <source>
        <dbReference type="Google" id="ProtNLM"/>
    </source>
</evidence>
<comment type="caution">
    <text evidence="3">The sequence shown here is derived from an EMBL/GenBank/DDBJ whole genome shotgun (WGS) entry which is preliminary data.</text>
</comment>
<organism evidence="3 4">
    <name type="scientific">Sphingobium lignivorans</name>
    <dbReference type="NCBI Taxonomy" id="2735886"/>
    <lineage>
        <taxon>Bacteria</taxon>
        <taxon>Pseudomonadati</taxon>
        <taxon>Pseudomonadota</taxon>
        <taxon>Alphaproteobacteria</taxon>
        <taxon>Sphingomonadales</taxon>
        <taxon>Sphingomonadaceae</taxon>
        <taxon>Sphingobium</taxon>
    </lineage>
</organism>
<proteinExistence type="predicted"/>